<proteinExistence type="predicted"/>
<feature type="region of interest" description="Disordered" evidence="1">
    <location>
        <begin position="1"/>
        <end position="44"/>
    </location>
</feature>
<organism evidence="2 3">
    <name type="scientific">Portunus trituberculatus</name>
    <name type="common">Swimming crab</name>
    <name type="synonym">Neptunus trituberculatus</name>
    <dbReference type="NCBI Taxonomy" id="210409"/>
    <lineage>
        <taxon>Eukaryota</taxon>
        <taxon>Metazoa</taxon>
        <taxon>Ecdysozoa</taxon>
        <taxon>Arthropoda</taxon>
        <taxon>Crustacea</taxon>
        <taxon>Multicrustacea</taxon>
        <taxon>Malacostraca</taxon>
        <taxon>Eumalacostraca</taxon>
        <taxon>Eucarida</taxon>
        <taxon>Decapoda</taxon>
        <taxon>Pleocyemata</taxon>
        <taxon>Brachyura</taxon>
        <taxon>Eubrachyura</taxon>
        <taxon>Portunoidea</taxon>
        <taxon>Portunidae</taxon>
        <taxon>Portuninae</taxon>
        <taxon>Portunus</taxon>
    </lineage>
</organism>
<reference evidence="2 3" key="1">
    <citation type="submission" date="2019-05" db="EMBL/GenBank/DDBJ databases">
        <title>Another draft genome of Portunus trituberculatus and its Hox gene families provides insights of decapod evolution.</title>
        <authorList>
            <person name="Jeong J.-H."/>
            <person name="Song I."/>
            <person name="Kim S."/>
            <person name="Choi T."/>
            <person name="Kim D."/>
            <person name="Ryu S."/>
            <person name="Kim W."/>
        </authorList>
    </citation>
    <scope>NUCLEOTIDE SEQUENCE [LARGE SCALE GENOMIC DNA]</scope>
    <source>
        <tissue evidence="2">Muscle</tissue>
    </source>
</reference>
<evidence type="ECO:0000313" key="3">
    <source>
        <dbReference type="Proteomes" id="UP000324222"/>
    </source>
</evidence>
<dbReference type="EMBL" id="VSRR010151887">
    <property type="protein sequence ID" value="MPD06568.1"/>
    <property type="molecule type" value="Genomic_DNA"/>
</dbReference>
<keyword evidence="3" id="KW-1185">Reference proteome</keyword>
<protein>
    <submittedName>
        <fullName evidence="2">Uncharacterized protein</fullName>
    </submittedName>
</protein>
<evidence type="ECO:0000313" key="2">
    <source>
        <dbReference type="EMBL" id="MPD06568.1"/>
    </source>
</evidence>
<comment type="caution">
    <text evidence="2">The sequence shown here is derived from an EMBL/GenBank/DDBJ whole genome shotgun (WGS) entry which is preliminary data.</text>
</comment>
<feature type="compositionally biased region" description="Polar residues" evidence="1">
    <location>
        <begin position="1"/>
        <end position="11"/>
    </location>
</feature>
<gene>
    <name evidence="2" type="ORF">E2C01_102385</name>
</gene>
<dbReference type="Proteomes" id="UP000324222">
    <property type="component" value="Unassembled WGS sequence"/>
</dbReference>
<dbReference type="AlphaFoldDB" id="A0A5B7KMG7"/>
<evidence type="ECO:0000256" key="1">
    <source>
        <dbReference type="SAM" id="MobiDB-lite"/>
    </source>
</evidence>
<sequence length="67" mass="7051">MKTPHWETQQPEGVGAEGLSRPLVTASGTAGRAAPLPRPSARRRCAAATIPPRRRAAELWAATAVPP</sequence>
<name>A0A5B7KMG7_PORTR</name>
<accession>A0A5B7KMG7</accession>